<reference evidence="2 3" key="1">
    <citation type="journal article" date="2012" name="New Phytol.">
        <title>Insight into trade-off between wood decay and parasitism from the genome of a fungal forest pathogen.</title>
        <authorList>
            <person name="Olson A."/>
            <person name="Aerts A."/>
            <person name="Asiegbu F."/>
            <person name="Belbahri L."/>
            <person name="Bouzid O."/>
            <person name="Broberg A."/>
            <person name="Canback B."/>
            <person name="Coutinho P.M."/>
            <person name="Cullen D."/>
            <person name="Dalman K."/>
            <person name="Deflorio G."/>
            <person name="van Diepen L.T."/>
            <person name="Dunand C."/>
            <person name="Duplessis S."/>
            <person name="Durling M."/>
            <person name="Gonthier P."/>
            <person name="Grimwood J."/>
            <person name="Fossdal C.G."/>
            <person name="Hansson D."/>
            <person name="Henrissat B."/>
            <person name="Hietala A."/>
            <person name="Himmelstrand K."/>
            <person name="Hoffmeister D."/>
            <person name="Hogberg N."/>
            <person name="James T.Y."/>
            <person name="Karlsson M."/>
            <person name="Kohler A."/>
            <person name="Kues U."/>
            <person name="Lee Y.H."/>
            <person name="Lin Y.C."/>
            <person name="Lind M."/>
            <person name="Lindquist E."/>
            <person name="Lombard V."/>
            <person name="Lucas S."/>
            <person name="Lunden K."/>
            <person name="Morin E."/>
            <person name="Murat C."/>
            <person name="Park J."/>
            <person name="Raffaello T."/>
            <person name="Rouze P."/>
            <person name="Salamov A."/>
            <person name="Schmutz J."/>
            <person name="Solheim H."/>
            <person name="Stahlberg J."/>
            <person name="Velez H."/>
            <person name="de Vries R.P."/>
            <person name="Wiebenga A."/>
            <person name="Woodward S."/>
            <person name="Yakovlev I."/>
            <person name="Garbelotto M."/>
            <person name="Martin F."/>
            <person name="Grigoriev I.V."/>
            <person name="Stenlid J."/>
        </authorList>
    </citation>
    <scope>NUCLEOTIDE SEQUENCE [LARGE SCALE GENOMIC DNA]</scope>
    <source>
        <strain evidence="2 3">TC 32-1</strain>
    </source>
</reference>
<keyword evidence="3" id="KW-1185">Reference proteome</keyword>
<feature type="region of interest" description="Disordered" evidence="1">
    <location>
        <begin position="1"/>
        <end position="92"/>
    </location>
</feature>
<gene>
    <name evidence="2" type="ORF">HETIRDRAFT_454882</name>
</gene>
<dbReference type="EMBL" id="KI925463">
    <property type="protein sequence ID" value="ETW77644.1"/>
    <property type="molecule type" value="Genomic_DNA"/>
</dbReference>
<dbReference type="HOGENOM" id="CLU_2413526_0_0_1"/>
<evidence type="ECO:0000256" key="1">
    <source>
        <dbReference type="SAM" id="MobiDB-lite"/>
    </source>
</evidence>
<dbReference type="Proteomes" id="UP000030671">
    <property type="component" value="Unassembled WGS sequence"/>
</dbReference>
<evidence type="ECO:0000313" key="3">
    <source>
        <dbReference type="Proteomes" id="UP000030671"/>
    </source>
</evidence>
<dbReference type="GeneID" id="20676563"/>
<organism evidence="2 3">
    <name type="scientific">Heterobasidion irregulare (strain TC 32-1)</name>
    <dbReference type="NCBI Taxonomy" id="747525"/>
    <lineage>
        <taxon>Eukaryota</taxon>
        <taxon>Fungi</taxon>
        <taxon>Dikarya</taxon>
        <taxon>Basidiomycota</taxon>
        <taxon>Agaricomycotina</taxon>
        <taxon>Agaricomycetes</taxon>
        <taxon>Russulales</taxon>
        <taxon>Bondarzewiaceae</taxon>
        <taxon>Heterobasidion</taxon>
        <taxon>Heterobasidion annosum species complex</taxon>
    </lineage>
</organism>
<accession>W4JVZ4</accession>
<sequence>MTPPAHARTPDFSSTPPPASPSSCIIADTAHALDPASSHPLPTHTRPRTRSTLHTLNPPFVGHPALVAEEVEEERRRRRRMRRAGSSDGHRR</sequence>
<name>W4JVZ4_HETIT</name>
<dbReference type="AlphaFoldDB" id="W4JVZ4"/>
<proteinExistence type="predicted"/>
<dbReference type="RefSeq" id="XP_009551123.1">
    <property type="nucleotide sequence ID" value="XM_009552828.1"/>
</dbReference>
<protein>
    <submittedName>
        <fullName evidence="2">Uncharacterized protein</fullName>
    </submittedName>
</protein>
<evidence type="ECO:0000313" key="2">
    <source>
        <dbReference type="EMBL" id="ETW77644.1"/>
    </source>
</evidence>
<dbReference type="KEGG" id="hir:HETIRDRAFT_454882"/>
<dbReference type="InParanoid" id="W4JVZ4"/>